<comment type="caution">
    <text evidence="1">The sequence shown here is derived from an EMBL/GenBank/DDBJ whole genome shotgun (WGS) entry which is preliminary data.</text>
</comment>
<keyword evidence="2" id="KW-1185">Reference proteome</keyword>
<accession>A0A8J4BCN3</accession>
<evidence type="ECO:0008006" key="3">
    <source>
        <dbReference type="Google" id="ProtNLM"/>
    </source>
</evidence>
<dbReference type="InterPro" id="IPR010865">
    <property type="entry name" value="DUF1499"/>
</dbReference>
<sequence>GCQGPKIRQVCERKRDICTTASVSLASVPRSVKMTFLADLLEVARAPVLNDVSTDLEDPPSYILAQHGPLPEYWKPRIRAAYPYIQPLRILFPSTPNPDTNLLPEAAQEASPVTVPAPAVKPILDALMAAANAMPQWHVERVIPDIKGSGSAAAAVASGPSVIMAEAVVTTRMLKFKDDVIVRVRPEWGSTAAVERDVGAGEGAGREPVVLRVDVRSKSRVGKGDLAANARRIRMFLDKLRTELEQQGLKVATNKLAKQ</sequence>
<name>A0A8J4BCN3_9CHLO</name>
<dbReference type="EMBL" id="BNCO01000032">
    <property type="protein sequence ID" value="GIL58745.1"/>
    <property type="molecule type" value="Genomic_DNA"/>
</dbReference>
<dbReference type="Proteomes" id="UP000747399">
    <property type="component" value="Unassembled WGS sequence"/>
</dbReference>
<reference evidence="1" key="1">
    <citation type="journal article" date="2021" name="Proc. Natl. Acad. Sci. U.S.A.">
        <title>Three genomes in the algal genus Volvox reveal the fate of a haploid sex-determining region after a transition to homothallism.</title>
        <authorList>
            <person name="Yamamoto K."/>
            <person name="Hamaji T."/>
            <person name="Kawai-Toyooka H."/>
            <person name="Matsuzaki R."/>
            <person name="Takahashi F."/>
            <person name="Nishimura Y."/>
            <person name="Kawachi M."/>
            <person name="Noguchi H."/>
            <person name="Minakuchi Y."/>
            <person name="Umen J.G."/>
            <person name="Toyoda A."/>
            <person name="Nozaki H."/>
        </authorList>
    </citation>
    <scope>NUCLEOTIDE SEQUENCE</scope>
    <source>
        <strain evidence="1">NIES-3780</strain>
    </source>
</reference>
<evidence type="ECO:0000313" key="1">
    <source>
        <dbReference type="EMBL" id="GIL58745.1"/>
    </source>
</evidence>
<protein>
    <recommendedName>
        <fullName evidence="3">DUF1499 domain-containing protein</fullName>
    </recommendedName>
</protein>
<evidence type="ECO:0000313" key="2">
    <source>
        <dbReference type="Proteomes" id="UP000747399"/>
    </source>
</evidence>
<proteinExistence type="predicted"/>
<gene>
    <name evidence="1" type="ORF">Vafri_13746</name>
</gene>
<dbReference type="Pfam" id="PF07386">
    <property type="entry name" value="DUF1499"/>
    <property type="match status" value="1"/>
</dbReference>
<organism evidence="1 2">
    <name type="scientific">Volvox africanus</name>
    <dbReference type="NCBI Taxonomy" id="51714"/>
    <lineage>
        <taxon>Eukaryota</taxon>
        <taxon>Viridiplantae</taxon>
        <taxon>Chlorophyta</taxon>
        <taxon>core chlorophytes</taxon>
        <taxon>Chlorophyceae</taxon>
        <taxon>CS clade</taxon>
        <taxon>Chlamydomonadales</taxon>
        <taxon>Volvocaceae</taxon>
        <taxon>Volvox</taxon>
    </lineage>
</organism>
<feature type="non-terminal residue" evidence="1">
    <location>
        <position position="1"/>
    </location>
</feature>
<dbReference type="AlphaFoldDB" id="A0A8J4BCN3"/>